<dbReference type="GO" id="GO:0005829">
    <property type="term" value="C:cytosol"/>
    <property type="evidence" value="ECO:0007669"/>
    <property type="project" value="TreeGrafter"/>
</dbReference>
<keyword evidence="6" id="KW-0560">Oxidoreductase</keyword>
<evidence type="ECO:0000256" key="1">
    <source>
        <dbReference type="ARBA" id="ARBA00004781"/>
    </source>
</evidence>
<evidence type="ECO:0000313" key="9">
    <source>
        <dbReference type="Proteomes" id="UP000216035"/>
    </source>
</evidence>
<dbReference type="UniPathway" id="UPA00124"/>
<evidence type="ECO:0000259" key="7">
    <source>
        <dbReference type="Pfam" id="PF04321"/>
    </source>
</evidence>
<dbReference type="SUPFAM" id="SSF51735">
    <property type="entry name" value="NAD(P)-binding Rossmann-fold domains"/>
    <property type="match status" value="1"/>
</dbReference>
<dbReference type="Proteomes" id="UP000216035">
    <property type="component" value="Unassembled WGS sequence"/>
</dbReference>
<evidence type="ECO:0000256" key="3">
    <source>
        <dbReference type="ARBA" id="ARBA00012929"/>
    </source>
</evidence>
<dbReference type="Gene3D" id="3.90.25.10">
    <property type="entry name" value="UDP-galactose 4-epimerase, domain 1"/>
    <property type="match status" value="1"/>
</dbReference>
<comment type="pathway">
    <text evidence="1 6">Carbohydrate biosynthesis; dTDP-L-rhamnose biosynthesis.</text>
</comment>
<evidence type="ECO:0000256" key="4">
    <source>
        <dbReference type="ARBA" id="ARBA00017099"/>
    </source>
</evidence>
<comment type="function">
    <text evidence="6">Catalyzes the reduction of dTDP-6-deoxy-L-lyxo-4-hexulose to yield dTDP-L-rhamnose.</text>
</comment>
<dbReference type="Pfam" id="PF04321">
    <property type="entry name" value="RmlD_sub_bind"/>
    <property type="match status" value="1"/>
</dbReference>
<dbReference type="RefSeq" id="WP_094487161.1">
    <property type="nucleotide sequence ID" value="NZ_NOXX01000218.1"/>
</dbReference>
<name>A0A255ZLN0_9FLAO</name>
<dbReference type="NCBIfam" id="TIGR01214">
    <property type="entry name" value="rmlD"/>
    <property type="match status" value="1"/>
</dbReference>
<comment type="catalytic activity">
    <reaction evidence="5">
        <text>dTDP-beta-L-rhamnose + NADP(+) = dTDP-4-dehydro-beta-L-rhamnose + NADPH + H(+)</text>
        <dbReference type="Rhea" id="RHEA:21796"/>
        <dbReference type="ChEBI" id="CHEBI:15378"/>
        <dbReference type="ChEBI" id="CHEBI:57510"/>
        <dbReference type="ChEBI" id="CHEBI:57783"/>
        <dbReference type="ChEBI" id="CHEBI:58349"/>
        <dbReference type="ChEBI" id="CHEBI:62830"/>
        <dbReference type="EC" id="1.1.1.133"/>
    </reaction>
</comment>
<dbReference type="PANTHER" id="PTHR10491">
    <property type="entry name" value="DTDP-4-DEHYDRORHAMNOSE REDUCTASE"/>
    <property type="match status" value="1"/>
</dbReference>
<dbReference type="FunFam" id="3.40.50.720:FF:000159">
    <property type="entry name" value="dTDP-4-dehydrorhamnose reductase"/>
    <property type="match status" value="1"/>
</dbReference>
<reference evidence="8 9" key="1">
    <citation type="submission" date="2017-07" db="EMBL/GenBank/DDBJ databases">
        <title>Flavobacterium cyanobacteriorum sp. nov., isolated from cyanobacterial aggregates in a eutrophic lake.</title>
        <authorList>
            <person name="Cai H."/>
        </authorList>
    </citation>
    <scope>NUCLEOTIDE SEQUENCE [LARGE SCALE GENOMIC DNA]</scope>
    <source>
        <strain evidence="8 9">TH167</strain>
    </source>
</reference>
<dbReference type="InterPro" id="IPR029903">
    <property type="entry name" value="RmlD-like-bd"/>
</dbReference>
<dbReference type="InterPro" id="IPR005913">
    <property type="entry name" value="dTDP_dehydrorham_reduct"/>
</dbReference>
<proteinExistence type="inferred from homology"/>
<dbReference type="EC" id="1.1.1.133" evidence="3 6"/>
<comment type="caution">
    <text evidence="8">The sequence shown here is derived from an EMBL/GenBank/DDBJ whole genome shotgun (WGS) entry which is preliminary data.</text>
</comment>
<protein>
    <recommendedName>
        <fullName evidence="4 6">dTDP-4-dehydrorhamnose reductase</fullName>
        <ecNumber evidence="3 6">1.1.1.133</ecNumber>
    </recommendedName>
</protein>
<dbReference type="GO" id="GO:0019305">
    <property type="term" value="P:dTDP-rhamnose biosynthetic process"/>
    <property type="evidence" value="ECO:0007669"/>
    <property type="project" value="UniProtKB-UniPathway"/>
</dbReference>
<keyword evidence="9" id="KW-1185">Reference proteome</keyword>
<evidence type="ECO:0000256" key="6">
    <source>
        <dbReference type="RuleBase" id="RU364082"/>
    </source>
</evidence>
<evidence type="ECO:0000313" key="8">
    <source>
        <dbReference type="EMBL" id="OYQ41550.1"/>
    </source>
</evidence>
<feature type="domain" description="RmlD-like substrate binding" evidence="7">
    <location>
        <begin position="1"/>
        <end position="267"/>
    </location>
</feature>
<keyword evidence="6" id="KW-0521">NADP</keyword>
<dbReference type="CDD" id="cd05254">
    <property type="entry name" value="dTDP_HR_like_SDR_e"/>
    <property type="match status" value="1"/>
</dbReference>
<sequence length="267" mass="29935">MKVLVTGANGQLGQCLQELAPQFQNLEFTFCSSHELDITQQSQIEDKFSELRPDFCINAAAYTAVDKAESESDRAFLINETAVGYLALACKKYNTSLIHVSTDFVFDGTKNTPYQETDAVNPLGVYGQSKLAGEQRIQEILESFYIVRTSWVYSDYGHNFKKTMLRLGKERGAVSVVNDQRGCPTHAIDLAQALLAIVNAKNHKAVPYGIYHFCGNNEMTWYSFAIQIFEEAELKVAVTPIPTSDFPTPAKRPAYSVLDRSKWDQTF</sequence>
<dbReference type="AlphaFoldDB" id="A0A255ZLN0"/>
<dbReference type="EMBL" id="NOXX01000218">
    <property type="protein sequence ID" value="OYQ41550.1"/>
    <property type="molecule type" value="Genomic_DNA"/>
</dbReference>
<dbReference type="OrthoDB" id="9803892at2"/>
<evidence type="ECO:0000256" key="2">
    <source>
        <dbReference type="ARBA" id="ARBA00010944"/>
    </source>
</evidence>
<dbReference type="PANTHER" id="PTHR10491:SF4">
    <property type="entry name" value="METHIONINE ADENOSYLTRANSFERASE 2 SUBUNIT BETA"/>
    <property type="match status" value="1"/>
</dbReference>
<organism evidence="8 9">
    <name type="scientific">Flavobacterium aurantiibacter</name>
    <dbReference type="NCBI Taxonomy" id="2023067"/>
    <lineage>
        <taxon>Bacteria</taxon>
        <taxon>Pseudomonadati</taxon>
        <taxon>Bacteroidota</taxon>
        <taxon>Flavobacteriia</taxon>
        <taxon>Flavobacteriales</taxon>
        <taxon>Flavobacteriaceae</taxon>
        <taxon>Flavobacterium</taxon>
    </lineage>
</organism>
<evidence type="ECO:0000256" key="5">
    <source>
        <dbReference type="ARBA" id="ARBA00048200"/>
    </source>
</evidence>
<gene>
    <name evidence="8" type="primary">rfbD</name>
    <name evidence="8" type="ORF">CHX27_12830</name>
</gene>
<dbReference type="InterPro" id="IPR036291">
    <property type="entry name" value="NAD(P)-bd_dom_sf"/>
</dbReference>
<comment type="similarity">
    <text evidence="2 6">Belongs to the dTDP-4-dehydrorhamnose reductase family.</text>
</comment>
<accession>A0A255ZLN0</accession>
<dbReference type="GO" id="GO:0008831">
    <property type="term" value="F:dTDP-4-dehydrorhamnose reductase activity"/>
    <property type="evidence" value="ECO:0007669"/>
    <property type="project" value="UniProtKB-EC"/>
</dbReference>
<dbReference type="Gene3D" id="3.40.50.720">
    <property type="entry name" value="NAD(P)-binding Rossmann-like Domain"/>
    <property type="match status" value="1"/>
</dbReference>